<sequence length="211" mass="22955">MYSETKNRKGSVNFVLSLEEPTSGPARSVYVWPSSSTEGILTHDCQKSRVQHSVGGMIWRVGFGSLEKQGGGVDERFLWARGVVGVAVWCQIGTWVARSISFLSASSVRPFPMGEKVCLAGCVLGSFRRESCGASSSCLAGLWWCVYGPVNLFLGSLSELLSFPNQFDQWRVLCRRGVCEEISCQSCQLRLGFSVAARVEASGVLDDLGLP</sequence>
<evidence type="ECO:0000313" key="1">
    <source>
        <dbReference type="EMBL" id="KAF3525395.1"/>
    </source>
</evidence>
<organism evidence="1 2">
    <name type="scientific">Brassica cretica</name>
    <name type="common">Mustard</name>
    <dbReference type="NCBI Taxonomy" id="69181"/>
    <lineage>
        <taxon>Eukaryota</taxon>
        <taxon>Viridiplantae</taxon>
        <taxon>Streptophyta</taxon>
        <taxon>Embryophyta</taxon>
        <taxon>Tracheophyta</taxon>
        <taxon>Spermatophyta</taxon>
        <taxon>Magnoliopsida</taxon>
        <taxon>eudicotyledons</taxon>
        <taxon>Gunneridae</taxon>
        <taxon>Pentapetalae</taxon>
        <taxon>rosids</taxon>
        <taxon>malvids</taxon>
        <taxon>Brassicales</taxon>
        <taxon>Brassicaceae</taxon>
        <taxon>Brassiceae</taxon>
        <taxon>Brassica</taxon>
    </lineage>
</organism>
<name>A0A8S9PTU2_BRACR</name>
<accession>A0A8S9PTU2</accession>
<dbReference type="AlphaFoldDB" id="A0A8S9PTU2"/>
<dbReference type="EMBL" id="QGKX02001347">
    <property type="protein sequence ID" value="KAF3525395.1"/>
    <property type="molecule type" value="Genomic_DNA"/>
</dbReference>
<dbReference type="Proteomes" id="UP000712600">
    <property type="component" value="Unassembled WGS sequence"/>
</dbReference>
<comment type="caution">
    <text evidence="1">The sequence shown here is derived from an EMBL/GenBank/DDBJ whole genome shotgun (WGS) entry which is preliminary data.</text>
</comment>
<gene>
    <name evidence="1" type="ORF">F2Q69_00050264</name>
</gene>
<evidence type="ECO:0000313" key="2">
    <source>
        <dbReference type="Proteomes" id="UP000712600"/>
    </source>
</evidence>
<protein>
    <submittedName>
        <fullName evidence="1">Uncharacterized protein</fullName>
    </submittedName>
</protein>
<reference evidence="1" key="1">
    <citation type="submission" date="2019-12" db="EMBL/GenBank/DDBJ databases">
        <title>Genome sequencing and annotation of Brassica cretica.</title>
        <authorList>
            <person name="Studholme D.J."/>
            <person name="Sarris P."/>
        </authorList>
    </citation>
    <scope>NUCLEOTIDE SEQUENCE</scope>
    <source>
        <strain evidence="1">PFS-109/04</strain>
        <tissue evidence="1">Leaf</tissue>
    </source>
</reference>
<proteinExistence type="predicted"/>